<dbReference type="Pfam" id="PF07992">
    <property type="entry name" value="Pyr_redox_2"/>
    <property type="match status" value="1"/>
</dbReference>
<dbReference type="PANTHER" id="PTHR48105">
    <property type="entry name" value="THIOREDOXIN REDUCTASE 1-RELATED-RELATED"/>
    <property type="match status" value="1"/>
</dbReference>
<comment type="similarity">
    <text evidence="6">Belongs to the class-II pyridine nucleotide-disulfide oxidoreductase family.</text>
</comment>
<dbReference type="InterPro" id="IPR050097">
    <property type="entry name" value="Ferredoxin-NADP_redctase_2"/>
</dbReference>
<dbReference type="InterPro" id="IPR023753">
    <property type="entry name" value="FAD/NAD-binding_dom"/>
</dbReference>
<evidence type="ECO:0000256" key="6">
    <source>
        <dbReference type="RuleBase" id="RU003880"/>
    </source>
</evidence>
<dbReference type="AlphaFoldDB" id="A0A0G0MRE9"/>
<dbReference type="EC" id="1.8.1.9" evidence="6"/>
<dbReference type="PRINTS" id="PR00368">
    <property type="entry name" value="FADPNR"/>
</dbReference>
<reference evidence="9 10" key="1">
    <citation type="journal article" date="2015" name="Nature">
        <title>rRNA introns, odd ribosomes, and small enigmatic genomes across a large radiation of phyla.</title>
        <authorList>
            <person name="Brown C.T."/>
            <person name="Hug L.A."/>
            <person name="Thomas B.C."/>
            <person name="Sharon I."/>
            <person name="Castelle C.J."/>
            <person name="Singh A."/>
            <person name="Wilkins M.J."/>
            <person name="Williams K.H."/>
            <person name="Banfield J.F."/>
        </authorList>
    </citation>
    <scope>NUCLEOTIDE SEQUENCE [LARGE SCALE GENOMIC DNA]</scope>
</reference>
<dbReference type="NCBIfam" id="TIGR01292">
    <property type="entry name" value="TRX_reduct"/>
    <property type="match status" value="1"/>
</dbReference>
<keyword evidence="2 6" id="KW-0274">FAD</keyword>
<dbReference type="Gene3D" id="3.50.50.60">
    <property type="entry name" value="FAD/NAD(P)-binding domain"/>
    <property type="match status" value="2"/>
</dbReference>
<comment type="catalytic activity">
    <reaction evidence="6">
        <text>[thioredoxin]-dithiol + NADP(+) = [thioredoxin]-disulfide + NADPH + H(+)</text>
        <dbReference type="Rhea" id="RHEA:20345"/>
        <dbReference type="Rhea" id="RHEA-COMP:10698"/>
        <dbReference type="Rhea" id="RHEA-COMP:10700"/>
        <dbReference type="ChEBI" id="CHEBI:15378"/>
        <dbReference type="ChEBI" id="CHEBI:29950"/>
        <dbReference type="ChEBI" id="CHEBI:50058"/>
        <dbReference type="ChEBI" id="CHEBI:57783"/>
        <dbReference type="ChEBI" id="CHEBI:58349"/>
        <dbReference type="EC" id="1.8.1.9"/>
    </reaction>
</comment>
<evidence type="ECO:0000259" key="8">
    <source>
        <dbReference type="Pfam" id="PF07992"/>
    </source>
</evidence>
<dbReference type="GO" id="GO:0005737">
    <property type="term" value="C:cytoplasm"/>
    <property type="evidence" value="ECO:0007669"/>
    <property type="project" value="InterPro"/>
</dbReference>
<dbReference type="SUPFAM" id="SSF51905">
    <property type="entry name" value="FAD/NAD(P)-binding domain"/>
    <property type="match status" value="1"/>
</dbReference>
<evidence type="ECO:0000256" key="4">
    <source>
        <dbReference type="ARBA" id="ARBA00023157"/>
    </source>
</evidence>
<accession>A0A0G0MRE9</accession>
<evidence type="ECO:0000256" key="3">
    <source>
        <dbReference type="ARBA" id="ARBA00023002"/>
    </source>
</evidence>
<sequence length="328" mass="35783">MNQTEKLIIIGGGPAGLAAALYASRAMLNPLVIEGLPAGGQLTLTSEVENYPGFPEGVLGPDLIKRFRDQAQKFGTRYITENVVSVKKDELFTVTISNGQTLQSRAVLVATGADAKWLGLESEQRLRGKGVSACATCDGFFFKDKEIAVVGGGDSAMEEATFLTRFASKVTIIHRRNEFRASKFMIEKAKNNPKIEFIVNAQVVEVLGENSVEGLRLEVVSGDGMKDEKVLNVQGLFLAIGHIPTTSFLKDTGVLLDEKGYIYNSDRVALEKHTDISDQFDFGFRYATNIKGLFAAGDCTDYEYRQAGTAIGMGIAAELEIEKYLNRN</sequence>
<keyword evidence="5 6" id="KW-0676">Redox-active center</keyword>
<dbReference type="PRINTS" id="PR00469">
    <property type="entry name" value="PNDRDTASEII"/>
</dbReference>
<evidence type="ECO:0000256" key="2">
    <source>
        <dbReference type="ARBA" id="ARBA00022827"/>
    </source>
</evidence>
<evidence type="ECO:0000313" key="10">
    <source>
        <dbReference type="Proteomes" id="UP000034799"/>
    </source>
</evidence>
<evidence type="ECO:0000256" key="5">
    <source>
        <dbReference type="ARBA" id="ARBA00023284"/>
    </source>
</evidence>
<feature type="domain" description="FAD/NAD(P)-binding" evidence="8">
    <location>
        <begin position="6"/>
        <end position="314"/>
    </location>
</feature>
<dbReference type="STRING" id="1619100.UT34_C0002G0230"/>
<comment type="caution">
    <text evidence="9">The sequence shown here is derived from an EMBL/GenBank/DDBJ whole genome shotgun (WGS) entry which is preliminary data.</text>
</comment>
<protein>
    <recommendedName>
        <fullName evidence="6">Thioredoxin reductase</fullName>
        <ecNumber evidence="6">1.8.1.9</ecNumber>
    </recommendedName>
</protein>
<comment type="cofactor">
    <cofactor evidence="7">
        <name>FAD</name>
        <dbReference type="ChEBI" id="CHEBI:57692"/>
    </cofactor>
    <text evidence="7">Binds 1 FAD per subunit.</text>
</comment>
<dbReference type="GO" id="GO:0019430">
    <property type="term" value="P:removal of superoxide radicals"/>
    <property type="evidence" value="ECO:0007669"/>
    <property type="project" value="UniProtKB-UniRule"/>
</dbReference>
<keyword evidence="7" id="KW-0521">NADP</keyword>
<dbReference type="GO" id="GO:0004791">
    <property type="term" value="F:thioredoxin-disulfide reductase (NADPH) activity"/>
    <property type="evidence" value="ECO:0007669"/>
    <property type="project" value="UniProtKB-UniRule"/>
</dbReference>
<keyword evidence="3 6" id="KW-0560">Oxidoreductase</keyword>
<dbReference type="InterPro" id="IPR005982">
    <property type="entry name" value="Thioredox_Rdtase"/>
</dbReference>
<keyword evidence="4" id="KW-1015">Disulfide bond</keyword>
<dbReference type="Proteomes" id="UP000034799">
    <property type="component" value="Unassembled WGS sequence"/>
</dbReference>
<evidence type="ECO:0000256" key="7">
    <source>
        <dbReference type="RuleBase" id="RU003881"/>
    </source>
</evidence>
<gene>
    <name evidence="9" type="ORF">UT34_C0002G0230</name>
</gene>
<evidence type="ECO:0000313" key="9">
    <source>
        <dbReference type="EMBL" id="KKR05723.1"/>
    </source>
</evidence>
<dbReference type="EMBL" id="LBWK01000002">
    <property type="protein sequence ID" value="KKR05723.1"/>
    <property type="molecule type" value="Genomic_DNA"/>
</dbReference>
<dbReference type="PROSITE" id="PS00573">
    <property type="entry name" value="PYRIDINE_REDOX_2"/>
    <property type="match status" value="1"/>
</dbReference>
<comment type="subunit">
    <text evidence="6">Homodimer.</text>
</comment>
<dbReference type="InterPro" id="IPR036188">
    <property type="entry name" value="FAD/NAD-bd_sf"/>
</dbReference>
<keyword evidence="1 6" id="KW-0285">Flavoprotein</keyword>
<organism evidence="9 10">
    <name type="scientific">candidate division WS6 bacterium GW2011_GWF2_39_15</name>
    <dbReference type="NCBI Taxonomy" id="1619100"/>
    <lineage>
        <taxon>Bacteria</taxon>
        <taxon>Candidatus Dojkabacteria</taxon>
    </lineage>
</organism>
<evidence type="ECO:0000256" key="1">
    <source>
        <dbReference type="ARBA" id="ARBA00022630"/>
    </source>
</evidence>
<proteinExistence type="inferred from homology"/>
<dbReference type="PATRIC" id="fig|1619100.3.peg.779"/>
<dbReference type="InterPro" id="IPR008255">
    <property type="entry name" value="Pyr_nucl-diS_OxRdtase_2_AS"/>
</dbReference>
<name>A0A0G0MRE9_9BACT</name>